<evidence type="ECO:0000259" key="5">
    <source>
        <dbReference type="Pfam" id="PF07859"/>
    </source>
</evidence>
<name>A0A507FUQ2_9FUNG</name>
<gene>
    <name evidence="6" type="ORF">CcCBS67573_g00085</name>
</gene>
<evidence type="ECO:0000256" key="4">
    <source>
        <dbReference type="SAM" id="MobiDB-lite"/>
    </source>
</evidence>
<evidence type="ECO:0000313" key="6">
    <source>
        <dbReference type="EMBL" id="TPX78716.1"/>
    </source>
</evidence>
<dbReference type="Gene3D" id="3.40.50.1820">
    <property type="entry name" value="alpha/beta hydrolase"/>
    <property type="match status" value="1"/>
</dbReference>
<dbReference type="InterPro" id="IPR033140">
    <property type="entry name" value="Lipase_GDXG_put_SER_AS"/>
</dbReference>
<dbReference type="SUPFAM" id="SSF53474">
    <property type="entry name" value="alpha/beta-Hydrolases"/>
    <property type="match status" value="1"/>
</dbReference>
<comment type="caution">
    <text evidence="6">The sequence shown here is derived from an EMBL/GenBank/DDBJ whole genome shotgun (WGS) entry which is preliminary data.</text>
</comment>
<feature type="active site" evidence="3">
    <location>
        <position position="247"/>
    </location>
</feature>
<protein>
    <recommendedName>
        <fullName evidence="5">Alpha/beta hydrolase fold-3 domain-containing protein</fullName>
    </recommendedName>
</protein>
<feature type="region of interest" description="Disordered" evidence="4">
    <location>
        <begin position="1"/>
        <end position="72"/>
    </location>
</feature>
<evidence type="ECO:0000256" key="2">
    <source>
        <dbReference type="ARBA" id="ARBA00022801"/>
    </source>
</evidence>
<sequence length="456" mass="50766">MSTSPLQPTPPGSPLAQHEQRLPAPAVNNNNNKSRAHTPSPTSFSMPSLFGERTRTPDLDAKTSEPTLTSHPSWDRATKLAVNGIRVLTALTEGPVNLAKIRKVRSMVTLPTNTGVHIEPVSIPRRSDILIDKMVQEEAEGAIDAEWVTYDANHIEVGPVTLKQGDTTEHTTAVLYLHGGGYALCSRKTHRSLTWKVAKNAQARVLAIDYRLAPEHVYPLALHDAVSAYTFMLRETPADKIVIAGDSAGAGLALATALWLRDNKIEMPAGVALMSPWIDLSHSLPSFQHMGRFDLLREKVIDHTVISDDRSHFYVRDNSYLKNPYVSPLFASETDTPLPPILIQVGECERLRDESLVFATSNFKSNPLQLEIYEGMVHVFQMLSTFIKISDVALERFGSFIRKVTEDGDMRSQRKLVWVRNDQKTGFPVRTIEQEEIEQLMKVGQEPVPEPVQDGL</sequence>
<dbReference type="PANTHER" id="PTHR48081">
    <property type="entry name" value="AB HYDROLASE SUPERFAMILY PROTEIN C4A8.06C"/>
    <property type="match status" value="1"/>
</dbReference>
<dbReference type="InterPro" id="IPR013094">
    <property type="entry name" value="AB_hydrolase_3"/>
</dbReference>
<dbReference type="GO" id="GO:0016787">
    <property type="term" value="F:hydrolase activity"/>
    <property type="evidence" value="ECO:0007669"/>
    <property type="project" value="UniProtKB-KW"/>
</dbReference>
<comment type="similarity">
    <text evidence="1">Belongs to the 'GDXG' lipolytic enzyme family.</text>
</comment>
<dbReference type="PROSITE" id="PS01174">
    <property type="entry name" value="LIPASE_GDXG_SER"/>
    <property type="match status" value="1"/>
</dbReference>
<feature type="domain" description="Alpha/beta hydrolase fold-3" evidence="5">
    <location>
        <begin position="174"/>
        <end position="381"/>
    </location>
</feature>
<feature type="compositionally biased region" description="Polar residues" evidence="4">
    <location>
        <begin position="27"/>
        <end position="46"/>
    </location>
</feature>
<dbReference type="STRING" id="246404.A0A507FUQ2"/>
<keyword evidence="7" id="KW-1185">Reference proteome</keyword>
<evidence type="ECO:0000256" key="1">
    <source>
        <dbReference type="ARBA" id="ARBA00010515"/>
    </source>
</evidence>
<feature type="compositionally biased region" description="Basic and acidic residues" evidence="4">
    <location>
        <begin position="52"/>
        <end position="63"/>
    </location>
</feature>
<evidence type="ECO:0000256" key="3">
    <source>
        <dbReference type="PROSITE-ProRule" id="PRU10038"/>
    </source>
</evidence>
<keyword evidence="2" id="KW-0378">Hydrolase</keyword>
<evidence type="ECO:0000313" key="7">
    <source>
        <dbReference type="Proteomes" id="UP000320333"/>
    </source>
</evidence>
<accession>A0A507FUQ2</accession>
<dbReference type="EMBL" id="QEAP01000001">
    <property type="protein sequence ID" value="TPX78716.1"/>
    <property type="molecule type" value="Genomic_DNA"/>
</dbReference>
<dbReference type="PROSITE" id="PS01173">
    <property type="entry name" value="LIPASE_GDXG_HIS"/>
    <property type="match status" value="1"/>
</dbReference>
<dbReference type="OrthoDB" id="408631at2759"/>
<dbReference type="Proteomes" id="UP000320333">
    <property type="component" value="Unassembled WGS sequence"/>
</dbReference>
<proteinExistence type="inferred from homology"/>
<dbReference type="InterPro" id="IPR029058">
    <property type="entry name" value="AB_hydrolase_fold"/>
</dbReference>
<dbReference type="InterPro" id="IPR002168">
    <property type="entry name" value="Lipase_GDXG_HIS_AS"/>
</dbReference>
<dbReference type="AlphaFoldDB" id="A0A507FUQ2"/>
<dbReference type="InterPro" id="IPR050300">
    <property type="entry name" value="GDXG_lipolytic_enzyme"/>
</dbReference>
<organism evidence="6 7">
    <name type="scientific">Chytriomyces confervae</name>
    <dbReference type="NCBI Taxonomy" id="246404"/>
    <lineage>
        <taxon>Eukaryota</taxon>
        <taxon>Fungi</taxon>
        <taxon>Fungi incertae sedis</taxon>
        <taxon>Chytridiomycota</taxon>
        <taxon>Chytridiomycota incertae sedis</taxon>
        <taxon>Chytridiomycetes</taxon>
        <taxon>Chytridiales</taxon>
        <taxon>Chytriomycetaceae</taxon>
        <taxon>Chytriomyces</taxon>
    </lineage>
</organism>
<dbReference type="Pfam" id="PF07859">
    <property type="entry name" value="Abhydrolase_3"/>
    <property type="match status" value="1"/>
</dbReference>
<dbReference type="PANTHER" id="PTHR48081:SF8">
    <property type="entry name" value="ALPHA_BETA HYDROLASE FOLD-3 DOMAIN-CONTAINING PROTEIN-RELATED"/>
    <property type="match status" value="1"/>
</dbReference>
<reference evidence="6 7" key="1">
    <citation type="journal article" date="2019" name="Sci. Rep.">
        <title>Comparative genomics of chytrid fungi reveal insights into the obligate biotrophic and pathogenic lifestyle of Synchytrium endobioticum.</title>
        <authorList>
            <person name="van de Vossenberg B.T.L.H."/>
            <person name="Warris S."/>
            <person name="Nguyen H.D.T."/>
            <person name="van Gent-Pelzer M.P.E."/>
            <person name="Joly D.L."/>
            <person name="van de Geest H.C."/>
            <person name="Bonants P.J.M."/>
            <person name="Smith D.S."/>
            <person name="Levesque C.A."/>
            <person name="van der Lee T.A.J."/>
        </authorList>
    </citation>
    <scope>NUCLEOTIDE SEQUENCE [LARGE SCALE GENOMIC DNA]</scope>
    <source>
        <strain evidence="6 7">CBS 675.73</strain>
    </source>
</reference>